<keyword evidence="2" id="KW-0812">Transmembrane</keyword>
<reference evidence="6 7" key="1">
    <citation type="submission" date="2025-05" db="UniProtKB">
        <authorList>
            <consortium name="RefSeq"/>
        </authorList>
    </citation>
    <scope>IDENTIFICATION</scope>
</reference>
<dbReference type="GeneID" id="107110373"/>
<feature type="chain" id="PRO_5045022590" evidence="3">
    <location>
        <begin position="22"/>
        <end position="275"/>
    </location>
</feature>
<dbReference type="InterPro" id="IPR008063">
    <property type="entry name" value="Fas_rcpt"/>
</dbReference>
<sequence>MILTSILVAVHLLCSEACIDGEYEINGECCPMCGPGYRVFKSCTSISSTSCLPCIEGTYMDHPHGLTSCFPCRNCDSGSNLTIKERCTYTQNAVCSCASGYYCTHFTGEDCDSCQKHTVAQPGYMVTQAGTETTDTQYVPCPPGTFSTEAMSFSCKPWTNCSESGRTEEKAGTTTSDAVCKKTLIYGDKNFHSHIIAFIIPCLFVLLLAAALIYFFWRRKRKSEIIAAAKQEENLEKDYQTVPVTETNMVEPIQETTQNGSKPAYKAVYQNRLQL</sequence>
<evidence type="ECO:0000313" key="7">
    <source>
        <dbReference type="RefSeq" id="XP_015266646.1"/>
    </source>
</evidence>
<keyword evidence="6 7" id="KW-0675">Receptor</keyword>
<dbReference type="InterPro" id="IPR001368">
    <property type="entry name" value="TNFR/NGFR_Cys_rich_reg"/>
</dbReference>
<dbReference type="SMART" id="SM01411">
    <property type="entry name" value="Ephrin_rec_like"/>
    <property type="match status" value="2"/>
</dbReference>
<dbReference type="PRINTS" id="PR01680">
    <property type="entry name" value="TNFACTORR6"/>
</dbReference>
<evidence type="ECO:0000256" key="2">
    <source>
        <dbReference type="SAM" id="Phobius"/>
    </source>
</evidence>
<feature type="repeat" description="TNFR-Cys" evidence="1">
    <location>
        <begin position="53"/>
        <end position="95"/>
    </location>
</feature>
<feature type="disulfide bond" evidence="1">
    <location>
        <begin position="33"/>
        <end position="51"/>
    </location>
</feature>
<evidence type="ECO:0000256" key="3">
    <source>
        <dbReference type="SAM" id="SignalP"/>
    </source>
</evidence>
<dbReference type="Pfam" id="PF00020">
    <property type="entry name" value="TNFR_c6"/>
    <property type="match status" value="2"/>
</dbReference>
<feature type="signal peptide" evidence="3">
    <location>
        <begin position="1"/>
        <end position="21"/>
    </location>
</feature>
<keyword evidence="2" id="KW-0472">Membrane</keyword>
<name>A0ABM1JYV9_GEKJA</name>
<keyword evidence="2" id="KW-1133">Transmembrane helix</keyword>
<dbReference type="PANTHER" id="PTHR46838:SF1">
    <property type="entry name" value="TUMOR NECROSIS FACTOR RECEPTOR SUPERFAMILY MEMBER 14"/>
    <property type="match status" value="1"/>
</dbReference>
<feature type="transmembrane region" description="Helical" evidence="2">
    <location>
        <begin position="195"/>
        <end position="217"/>
    </location>
</feature>
<evidence type="ECO:0000313" key="5">
    <source>
        <dbReference type="Proteomes" id="UP000694871"/>
    </source>
</evidence>
<feature type="disulfide bond" evidence="1">
    <location>
        <begin position="54"/>
        <end position="69"/>
    </location>
</feature>
<dbReference type="PANTHER" id="PTHR46838">
    <property type="entry name" value="TUMOR NECROSIS FACTOR RECEPTOR SUPERFAMILY MEMBER 14"/>
    <property type="match status" value="1"/>
</dbReference>
<evidence type="ECO:0000256" key="1">
    <source>
        <dbReference type="PROSITE-ProRule" id="PRU00206"/>
    </source>
</evidence>
<comment type="caution">
    <text evidence="1">Lacks conserved residue(s) required for the propagation of feature annotation.</text>
</comment>
<feature type="domain" description="TNFR-Cys" evidence="4">
    <location>
        <begin position="53"/>
        <end position="95"/>
    </location>
</feature>
<keyword evidence="1" id="KW-1015">Disulfide bond</keyword>
<accession>A0ABM1JYV9</accession>
<keyword evidence="3" id="KW-0732">Signal</keyword>
<dbReference type="RefSeq" id="XP_015266646.1">
    <property type="nucleotide sequence ID" value="XM_015411160.1"/>
</dbReference>
<keyword evidence="5" id="KW-1185">Reference proteome</keyword>
<dbReference type="PROSITE" id="PS50050">
    <property type="entry name" value="TNFR_NGFR_2"/>
    <property type="match status" value="2"/>
</dbReference>
<proteinExistence type="predicted"/>
<evidence type="ECO:0000259" key="4">
    <source>
        <dbReference type="PROSITE" id="PS50050"/>
    </source>
</evidence>
<dbReference type="PROSITE" id="PS00652">
    <property type="entry name" value="TNFR_NGFR_1"/>
    <property type="match status" value="2"/>
</dbReference>
<organism evidence="5 7">
    <name type="scientific">Gekko japonicus</name>
    <name type="common">Schlegel's Japanese gecko</name>
    <dbReference type="NCBI Taxonomy" id="146911"/>
    <lineage>
        <taxon>Eukaryota</taxon>
        <taxon>Metazoa</taxon>
        <taxon>Chordata</taxon>
        <taxon>Craniata</taxon>
        <taxon>Vertebrata</taxon>
        <taxon>Euteleostomi</taxon>
        <taxon>Lepidosauria</taxon>
        <taxon>Squamata</taxon>
        <taxon>Bifurcata</taxon>
        <taxon>Gekkota</taxon>
        <taxon>Gekkonidae</taxon>
        <taxon>Gekkoninae</taxon>
        <taxon>Gekko</taxon>
    </lineage>
</organism>
<dbReference type="RefSeq" id="XP_015266639.1">
    <property type="nucleotide sequence ID" value="XM_015411153.1"/>
</dbReference>
<protein>
    <submittedName>
        <fullName evidence="6 7">Tumor necrosis factor receptor superfamily member 14</fullName>
    </submittedName>
</protein>
<dbReference type="Gene3D" id="2.10.50.10">
    <property type="entry name" value="Tumor Necrosis Factor Receptor, subunit A, domain 2"/>
    <property type="match status" value="3"/>
</dbReference>
<dbReference type="SUPFAM" id="SSF57586">
    <property type="entry name" value="TNF receptor-like"/>
    <property type="match status" value="2"/>
</dbReference>
<evidence type="ECO:0000313" key="6">
    <source>
        <dbReference type="RefSeq" id="XP_015266639.1"/>
    </source>
</evidence>
<feature type="repeat" description="TNFR-Cys" evidence="1">
    <location>
        <begin position="17"/>
        <end position="51"/>
    </location>
</feature>
<dbReference type="SMART" id="SM00208">
    <property type="entry name" value="TNFR"/>
    <property type="match status" value="4"/>
</dbReference>
<gene>
    <name evidence="6 7" type="primary">TNFRSF14</name>
</gene>
<dbReference type="Proteomes" id="UP000694871">
    <property type="component" value="Unplaced"/>
</dbReference>
<feature type="disulfide bond" evidence="1">
    <location>
        <begin position="30"/>
        <end position="43"/>
    </location>
</feature>
<feature type="domain" description="TNFR-Cys" evidence="4">
    <location>
        <begin position="17"/>
        <end position="51"/>
    </location>
</feature>